<comment type="caution">
    <text evidence="1">The sequence shown here is derived from an EMBL/GenBank/DDBJ whole genome shotgun (WGS) entry which is preliminary data.</text>
</comment>
<dbReference type="EMBL" id="CAJVPY010023050">
    <property type="protein sequence ID" value="CAG8784382.1"/>
    <property type="molecule type" value="Genomic_DNA"/>
</dbReference>
<dbReference type="OrthoDB" id="2433578at2759"/>
<organism evidence="1 2">
    <name type="scientific">Dentiscutata erythropus</name>
    <dbReference type="NCBI Taxonomy" id="1348616"/>
    <lineage>
        <taxon>Eukaryota</taxon>
        <taxon>Fungi</taxon>
        <taxon>Fungi incertae sedis</taxon>
        <taxon>Mucoromycota</taxon>
        <taxon>Glomeromycotina</taxon>
        <taxon>Glomeromycetes</taxon>
        <taxon>Diversisporales</taxon>
        <taxon>Gigasporaceae</taxon>
        <taxon>Dentiscutata</taxon>
    </lineage>
</organism>
<name>A0A9N9JIK4_9GLOM</name>
<reference evidence="1" key="1">
    <citation type="submission" date="2021-06" db="EMBL/GenBank/DDBJ databases">
        <authorList>
            <person name="Kallberg Y."/>
            <person name="Tangrot J."/>
            <person name="Rosling A."/>
        </authorList>
    </citation>
    <scope>NUCLEOTIDE SEQUENCE</scope>
    <source>
        <strain evidence="1">MA453B</strain>
    </source>
</reference>
<sequence>MRLSMTSRMLSKKKTHPQFENFASFELTLWKVNISFDSPNDKRNALEADPKADITTKLGGEELSSLDSINEHFDKPVKKHVNVIVEVPASFTPPYYYITQDAITKIHEIHNKLFHQTIETLSISKINTETYQLLMNHLKLKIETADFDNILIHSNVSSPAFEWKDESELAHKDEYLGWLRDNNLLNLYKNPLLPFNVHGGTDIVAVDEGGVAIDLVPESIYAVLQLKKKIERKHMMQVVLEMVVADIFTSDRRTVFGILSDLRNDWRIYWLESDRKIKAWKAPSRDIAVYVISTLLCESSSKDNREDTLPIIPAAKRVKLVTLFQMDEDYDIARMEDVYDVMSKEEILHHKIGIAVEMIKNTPSFSSMFE</sequence>
<dbReference type="Proteomes" id="UP000789405">
    <property type="component" value="Unassembled WGS sequence"/>
</dbReference>
<accession>A0A9N9JIK4</accession>
<evidence type="ECO:0000313" key="1">
    <source>
        <dbReference type="EMBL" id="CAG8784382.1"/>
    </source>
</evidence>
<proteinExistence type="predicted"/>
<gene>
    <name evidence="1" type="ORF">DERYTH_LOCUS20092</name>
</gene>
<dbReference type="AlphaFoldDB" id="A0A9N9JIK4"/>
<evidence type="ECO:0000313" key="2">
    <source>
        <dbReference type="Proteomes" id="UP000789405"/>
    </source>
</evidence>
<keyword evidence="2" id="KW-1185">Reference proteome</keyword>
<protein>
    <submittedName>
        <fullName evidence="1">10106_t:CDS:1</fullName>
    </submittedName>
</protein>